<dbReference type="EMBL" id="CT868176">
    <property type="protein sequence ID" value="CAK74240.1"/>
    <property type="molecule type" value="Genomic_DNA"/>
</dbReference>
<dbReference type="OrthoDB" id="299358at2759"/>
<organism evidence="1 3">
    <name type="scientific">Paramecium tetraurelia</name>
    <dbReference type="NCBI Taxonomy" id="5888"/>
    <lineage>
        <taxon>Eukaryota</taxon>
        <taxon>Sar</taxon>
        <taxon>Alveolata</taxon>
        <taxon>Ciliophora</taxon>
        <taxon>Intramacronucleata</taxon>
        <taxon>Oligohymenophorea</taxon>
        <taxon>Peniculida</taxon>
        <taxon>Parameciidae</taxon>
        <taxon>Paramecium</taxon>
    </lineage>
</organism>
<dbReference type="KEGG" id="ptm:GSPATT00038973001"/>
<dbReference type="InParanoid" id="A0BDY0"/>
<protein>
    <submittedName>
        <fullName evidence="1">Chromosome undetermined scaffold_101, whole genome shotgun sequence</fullName>
    </submittedName>
    <submittedName>
        <fullName evidence="2">Chromosome undetermined scaffold_271, whole genome shotgun sequence</fullName>
    </submittedName>
</protein>
<dbReference type="OMA" id="HMYEIVG"/>
<dbReference type="Proteomes" id="UP000000600">
    <property type="component" value="Unassembled WGS sequence"/>
</dbReference>
<dbReference type="AlphaFoldDB" id="A0BDY0"/>
<dbReference type="KEGG" id="ptm:GSPATT00027778001"/>
<dbReference type="GeneID" id="5027421"/>
<dbReference type="RefSeq" id="XP_001441637.1">
    <property type="nucleotide sequence ID" value="XM_001441600.1"/>
</dbReference>
<evidence type="ECO:0000313" key="2">
    <source>
        <dbReference type="EMBL" id="CAK74240.1"/>
    </source>
</evidence>
<sequence>MKIANFISKTQKSVYQFCDIKKKFASIIFTNVAIDNFDTKFPGASQIFYFNEQQKEALVKTTENKKEIIQFNDSNYLGQYVNKVFNNLKSKATRFDYAHVEFSNKDYWQHMYEIVGTMDGESSTLVIRIKENVLKECLECKLDNLEQYKSLFIQRILNIGMISVYQLSLISQKTLKGGISEFEIRCLNTKEDFFASHQRKLLYKSGGRIYYQMGLRSMGHKPDAVVGEVYPQLE</sequence>
<dbReference type="HOGENOM" id="CLU_1186956_0_0_1"/>
<gene>
    <name evidence="1" type="ORF">GSPATT00027778001</name>
    <name evidence="2" type="ORF">GSPATT00038973001</name>
</gene>
<proteinExistence type="predicted"/>
<evidence type="ECO:0000313" key="3">
    <source>
        <dbReference type="Proteomes" id="UP000000600"/>
    </source>
</evidence>
<name>A0BDY0_PARTE</name>
<reference evidence="1" key="2">
    <citation type="submission" date="2006-03" db="EMBL/GenBank/DDBJ databases">
        <authorList>
            <consortium name="Genoscope"/>
        </authorList>
    </citation>
    <scope>NUCLEOTIDE SEQUENCE</scope>
    <source>
        <strain evidence="1">Stock d4-2</strain>
    </source>
</reference>
<dbReference type="RefSeq" id="XP_001424145.1">
    <property type="nucleotide sequence ID" value="XM_001424108.1"/>
</dbReference>
<accession>A0BDY0</accession>
<dbReference type="EMBL" id="CT867988">
    <property type="protein sequence ID" value="CAK56747.1"/>
    <property type="molecule type" value="Genomic_DNA"/>
</dbReference>
<dbReference type="GeneID" id="5009929"/>
<evidence type="ECO:0000313" key="1">
    <source>
        <dbReference type="EMBL" id="CAK56747.1"/>
    </source>
</evidence>
<reference evidence="1 3" key="1">
    <citation type="journal article" date="2006" name="Nature">
        <title>Global trends of whole-genome duplications revealed by the ciliate Paramecium tetraurelia.</title>
        <authorList>
            <consortium name="Genoscope"/>
            <person name="Aury J.-M."/>
            <person name="Jaillon O."/>
            <person name="Duret L."/>
            <person name="Noel B."/>
            <person name="Jubin C."/>
            <person name="Porcel B.M."/>
            <person name="Segurens B."/>
            <person name="Daubin V."/>
            <person name="Anthouard V."/>
            <person name="Aiach N."/>
            <person name="Arnaiz O."/>
            <person name="Billaut A."/>
            <person name="Beisson J."/>
            <person name="Blanc I."/>
            <person name="Bouhouche K."/>
            <person name="Camara F."/>
            <person name="Duharcourt S."/>
            <person name="Guigo R."/>
            <person name="Gogendeau D."/>
            <person name="Katinka M."/>
            <person name="Keller A.-M."/>
            <person name="Kissmehl R."/>
            <person name="Klotz C."/>
            <person name="Koll F."/>
            <person name="Le Moue A."/>
            <person name="Lepere C."/>
            <person name="Malinsky S."/>
            <person name="Nowacki M."/>
            <person name="Nowak J.K."/>
            <person name="Plattner H."/>
            <person name="Poulain J."/>
            <person name="Ruiz F."/>
            <person name="Serrano V."/>
            <person name="Zagulski M."/>
            <person name="Dessen P."/>
            <person name="Betermier M."/>
            <person name="Weissenbach J."/>
            <person name="Scarpelli C."/>
            <person name="Schachter V."/>
            <person name="Sperling L."/>
            <person name="Meyer E."/>
            <person name="Cohen J."/>
            <person name="Wincker P."/>
        </authorList>
    </citation>
    <scope>NUCLEOTIDE SEQUENCE [LARGE SCALE GENOMIC DNA]</scope>
    <source>
        <strain evidence="1 3">Stock d4-2</strain>
    </source>
</reference>
<keyword evidence="3" id="KW-1185">Reference proteome</keyword>